<dbReference type="InterPro" id="IPR002885">
    <property type="entry name" value="PPR_rpt"/>
</dbReference>
<evidence type="ECO:0000313" key="7">
    <source>
        <dbReference type="EMBL" id="KAJ5112488.1"/>
    </source>
</evidence>
<reference evidence="7" key="1">
    <citation type="submission" date="2022-11" db="EMBL/GenBank/DDBJ databases">
        <authorList>
            <person name="Petersen C."/>
        </authorList>
    </citation>
    <scope>NUCLEOTIDE SEQUENCE</scope>
    <source>
        <strain evidence="7">IBT 30761</strain>
    </source>
</reference>
<dbReference type="AlphaFoldDB" id="A0A9W9G5X1"/>
<evidence type="ECO:0000256" key="3">
    <source>
        <dbReference type="ARBA" id="ARBA00044493"/>
    </source>
</evidence>
<accession>A0A9W9G5X1</accession>
<comment type="subunit">
    <text evidence="4">Binds to mitochondrial small subunit 15S rRNA.</text>
</comment>
<dbReference type="GeneID" id="81352016"/>
<dbReference type="Pfam" id="PF13041">
    <property type="entry name" value="PPR_2"/>
    <property type="match status" value="1"/>
</dbReference>
<proteinExistence type="inferred from homology"/>
<evidence type="ECO:0000256" key="4">
    <source>
        <dbReference type="ARBA" id="ARBA00044511"/>
    </source>
</evidence>
<name>A0A9W9G5X1_9EURO</name>
<evidence type="ECO:0008006" key="9">
    <source>
        <dbReference type="Google" id="ProtNLM"/>
    </source>
</evidence>
<organism evidence="7 8">
    <name type="scientific">Penicillium argentinense</name>
    <dbReference type="NCBI Taxonomy" id="1131581"/>
    <lineage>
        <taxon>Eukaryota</taxon>
        <taxon>Fungi</taxon>
        <taxon>Dikarya</taxon>
        <taxon>Ascomycota</taxon>
        <taxon>Pezizomycotina</taxon>
        <taxon>Eurotiomycetes</taxon>
        <taxon>Eurotiomycetidae</taxon>
        <taxon>Eurotiales</taxon>
        <taxon>Aspergillaceae</taxon>
        <taxon>Penicillium</taxon>
    </lineage>
</organism>
<keyword evidence="2" id="KW-0677">Repeat</keyword>
<reference evidence="7" key="2">
    <citation type="journal article" date="2023" name="IMA Fungus">
        <title>Comparative genomic study of the Penicillium genus elucidates a diverse pangenome and 15 lateral gene transfer events.</title>
        <authorList>
            <person name="Petersen C."/>
            <person name="Sorensen T."/>
            <person name="Nielsen M.R."/>
            <person name="Sondergaard T.E."/>
            <person name="Sorensen J.L."/>
            <person name="Fitzpatrick D.A."/>
            <person name="Frisvad J.C."/>
            <person name="Nielsen K.L."/>
        </authorList>
    </citation>
    <scope>NUCLEOTIDE SEQUENCE</scope>
    <source>
        <strain evidence="7">IBT 30761</strain>
    </source>
</reference>
<feature type="compositionally biased region" description="Polar residues" evidence="6">
    <location>
        <begin position="805"/>
        <end position="817"/>
    </location>
</feature>
<evidence type="ECO:0000256" key="5">
    <source>
        <dbReference type="PROSITE-ProRule" id="PRU00708"/>
    </source>
</evidence>
<feature type="region of interest" description="Disordered" evidence="6">
    <location>
        <begin position="761"/>
        <end position="826"/>
    </location>
</feature>
<protein>
    <recommendedName>
        <fullName evidence="9">Pentatricopeptide repeat protein</fullName>
    </recommendedName>
</protein>
<dbReference type="EMBL" id="JAPQKI010000001">
    <property type="protein sequence ID" value="KAJ5112488.1"/>
    <property type="molecule type" value="Genomic_DNA"/>
</dbReference>
<feature type="compositionally biased region" description="Polar residues" evidence="6">
    <location>
        <begin position="43"/>
        <end position="52"/>
    </location>
</feature>
<evidence type="ECO:0000256" key="1">
    <source>
        <dbReference type="ARBA" id="ARBA00006192"/>
    </source>
</evidence>
<dbReference type="PROSITE" id="PS51375">
    <property type="entry name" value="PPR"/>
    <property type="match status" value="1"/>
</dbReference>
<feature type="compositionally biased region" description="Acidic residues" evidence="6">
    <location>
        <begin position="434"/>
        <end position="447"/>
    </location>
</feature>
<gene>
    <name evidence="7" type="ORF">N7532_000533</name>
</gene>
<dbReference type="InterPro" id="IPR011990">
    <property type="entry name" value="TPR-like_helical_dom_sf"/>
</dbReference>
<evidence type="ECO:0000313" key="8">
    <source>
        <dbReference type="Proteomes" id="UP001149074"/>
    </source>
</evidence>
<dbReference type="PANTHER" id="PTHR47447:SF17">
    <property type="entry name" value="OS12G0638900 PROTEIN"/>
    <property type="match status" value="1"/>
</dbReference>
<comment type="similarity">
    <text evidence="1">Belongs to the CCM1 family.</text>
</comment>
<feature type="compositionally biased region" description="Basic and acidic residues" evidence="6">
    <location>
        <begin position="409"/>
        <end position="433"/>
    </location>
</feature>
<dbReference type="Proteomes" id="UP001149074">
    <property type="component" value="Unassembled WGS sequence"/>
</dbReference>
<dbReference type="NCBIfam" id="TIGR00756">
    <property type="entry name" value="PPR"/>
    <property type="match status" value="1"/>
</dbReference>
<dbReference type="RefSeq" id="XP_056480261.1">
    <property type="nucleotide sequence ID" value="XM_056613037.1"/>
</dbReference>
<comment type="function">
    <text evidence="3">Regulates mitochondrial small subunit maturation by controlling 15S rRNA 5'-end processing. Localizes to the 5' precursor of the 15S rRNA in a position that is subsequently occupied by mS47 in the mature yeast mtSSU. Uses structure and sequence-specific RNA recognition, binding to a single-stranded region of the precursor and specifically recognizing bases -6 to -1. The exchange of Ccm1 for mS47 is coupled to the irreversible removal of precursor rRNA that is accompanied by conformational changes of the mitoribosomal proteins uS5m and mS26. These conformational changes signal completion of 5'-end rRNA processing through protection of the mature 5'-end of the 15S rRNA and stabilization of mS47. The removal of the 5' precursor together with the dissociation of Ccm1 may be catalyzed by the 5'-3' exoribonuclease Pet127. Involved in the specific removal of group I introns in mitochondrial encoded transcripts.</text>
</comment>
<feature type="region of interest" description="Disordered" evidence="6">
    <location>
        <begin position="43"/>
        <end position="85"/>
    </location>
</feature>
<dbReference type="Gene3D" id="1.25.40.10">
    <property type="entry name" value="Tetratricopeptide repeat domain"/>
    <property type="match status" value="1"/>
</dbReference>
<feature type="repeat" description="PPR" evidence="5">
    <location>
        <begin position="170"/>
        <end position="204"/>
    </location>
</feature>
<comment type="caution">
    <text evidence="7">The sequence shown here is derived from an EMBL/GenBank/DDBJ whole genome shotgun (WGS) entry which is preliminary data.</text>
</comment>
<dbReference type="PANTHER" id="PTHR47447">
    <property type="entry name" value="OS03G0856100 PROTEIN"/>
    <property type="match status" value="1"/>
</dbReference>
<dbReference type="OrthoDB" id="185373at2759"/>
<sequence>MVMTVQHSGSVLSRALRSRAIRPQVATAGAHSIALGNTSPIQRLYSSSNSVPLRNDSTEDDRDHDHETSPSQPGPSTRDGDNAGIMRGVKIPYKKQSHAMRKENGRTLMDIASATTTTGATFSSKSIALELQWLTDPKTLADRVGRLLKAGDVAQAAALTREAQRRQIRCDQAWNHLMRYCMDEGYPDAAFKFYNDMKKRGRQPSPKTYTIMLQGFSKGGKGPKSRETVKKAESIYKAIFAKNSSVKPNIIHSNAMLSVCQRHGDLDTLWRIAGDLPDEGPDMPDMRTYSIILAALHHAARDDLRKMKPHQVDEVIARQEKMVTEGKRIWADVIYRWSNDGLQLSNQVVNAMAHLLLDGVHDSDFYDVLQLYNQTMGVPILAKRPEPNMTISRSRARFILRSYEKARLTTGNEPEHEDVPFVDEDNKPLRRETENEETAPAEEEEDDMEEEDFEFLFQPVTLADGQSPEHLVPDSKDLTVILTACSNMTHNFSAGQSYWDLFTRESEKFHLQADEICCMEYLRLLRRARASKDTARVVREQMLPWGTTDATAFHVAFASCRRDRRNQSVLLNAKDLLDTMRKGLVLPDPRVIEGYLALIQEFSDDPQSILNLRGLKIDEGSKSQTLQALGKQLQAKLGLFALDTLRPHYLQLHEAFSEGKPAPRGRWNSLKGGNEDVSASKAVKIMSRIRTLIDETLKSEYAPFVSKAERKILAEESKMLKRYSDKAVIHGANNKIVYPTVAQREVFRKLQKEIEEFEPRFRKDSRTAPATSRGKIESEVESEVVDTAQAEKKSEFDTKPENKVEAQNQPKTEASPETETKPEVKG</sequence>
<evidence type="ECO:0000256" key="6">
    <source>
        <dbReference type="SAM" id="MobiDB-lite"/>
    </source>
</evidence>
<feature type="region of interest" description="Disordered" evidence="6">
    <location>
        <begin position="409"/>
        <end position="447"/>
    </location>
</feature>
<feature type="compositionally biased region" description="Basic and acidic residues" evidence="6">
    <location>
        <begin position="789"/>
        <end position="804"/>
    </location>
</feature>
<keyword evidence="8" id="KW-1185">Reference proteome</keyword>
<evidence type="ECO:0000256" key="2">
    <source>
        <dbReference type="ARBA" id="ARBA00022737"/>
    </source>
</evidence>